<dbReference type="Proteomes" id="UP000610558">
    <property type="component" value="Unassembled WGS sequence"/>
</dbReference>
<dbReference type="Pfam" id="PF18912">
    <property type="entry name" value="DZR_2"/>
    <property type="match status" value="1"/>
</dbReference>
<evidence type="ECO:0000259" key="2">
    <source>
        <dbReference type="Pfam" id="PF00156"/>
    </source>
</evidence>
<dbReference type="PANTHER" id="PTHR47505:SF1">
    <property type="entry name" value="DNA UTILIZATION PROTEIN YHGH"/>
    <property type="match status" value="1"/>
</dbReference>
<proteinExistence type="inferred from homology"/>
<sequence>MVNRFLPRASSLLLPGYCLLCQQATKTARDLCPACAESLPWLKRHCQRCALPLADTETASLCGKCLQQPPQFHRCLAAWEYQFPLDHVIGRFKYQGHQPSGRVLAECWLDRCGTKAVNSAPDLLLPVPLHWRRRWQRGFNQSQILAEYWSKALNIPISNALKRHRHTPAQQQLNAAQRQRNLKHAFSLKNGIALCGKHLVLVDDVLTTGSTANTLTKLLLEQGAKCVDIWCLARTP</sequence>
<dbReference type="InterPro" id="IPR000836">
    <property type="entry name" value="PRTase_dom"/>
</dbReference>
<evidence type="ECO:0000259" key="3">
    <source>
        <dbReference type="Pfam" id="PF18912"/>
    </source>
</evidence>
<accession>A0A927C1Y1</accession>
<reference evidence="4" key="1">
    <citation type="submission" date="2020-09" db="EMBL/GenBank/DDBJ databases">
        <authorList>
            <person name="Yoon J.-W."/>
        </authorList>
    </citation>
    <scope>NUCLEOTIDE SEQUENCE</scope>
    <source>
        <strain evidence="4">KMU-158</strain>
    </source>
</reference>
<feature type="domain" description="Phosphoribosyltransferase" evidence="2">
    <location>
        <begin position="150"/>
        <end position="234"/>
    </location>
</feature>
<dbReference type="InterPro" id="IPR051910">
    <property type="entry name" value="ComF/GntX_DNA_util-trans"/>
</dbReference>
<dbReference type="PANTHER" id="PTHR47505">
    <property type="entry name" value="DNA UTILIZATION PROTEIN YHGH"/>
    <property type="match status" value="1"/>
</dbReference>
<feature type="domain" description="Double zinc ribbon" evidence="3">
    <location>
        <begin position="11"/>
        <end position="66"/>
    </location>
</feature>
<name>A0A927C1Y1_9GAMM</name>
<evidence type="ECO:0000313" key="5">
    <source>
        <dbReference type="Proteomes" id="UP000610558"/>
    </source>
</evidence>
<evidence type="ECO:0000313" key="4">
    <source>
        <dbReference type="EMBL" id="MBD2857995.1"/>
    </source>
</evidence>
<dbReference type="SUPFAM" id="SSF53271">
    <property type="entry name" value="PRTase-like"/>
    <property type="match status" value="1"/>
</dbReference>
<dbReference type="EMBL" id="JACXLD010000001">
    <property type="protein sequence ID" value="MBD2857995.1"/>
    <property type="molecule type" value="Genomic_DNA"/>
</dbReference>
<gene>
    <name evidence="4" type="ORF">IB286_03175</name>
</gene>
<dbReference type="InterPro" id="IPR029057">
    <property type="entry name" value="PRTase-like"/>
</dbReference>
<comment type="similarity">
    <text evidence="1">Belongs to the ComF/GntX family.</text>
</comment>
<dbReference type="InterPro" id="IPR044005">
    <property type="entry name" value="DZR_2"/>
</dbReference>
<evidence type="ECO:0000256" key="1">
    <source>
        <dbReference type="ARBA" id="ARBA00008007"/>
    </source>
</evidence>
<dbReference type="Pfam" id="PF00156">
    <property type="entry name" value="Pribosyltran"/>
    <property type="match status" value="1"/>
</dbReference>
<dbReference type="CDD" id="cd06223">
    <property type="entry name" value="PRTases_typeI"/>
    <property type="match status" value="1"/>
</dbReference>
<comment type="caution">
    <text evidence="4">The sequence shown here is derived from an EMBL/GenBank/DDBJ whole genome shotgun (WGS) entry which is preliminary data.</text>
</comment>
<keyword evidence="5" id="KW-1185">Reference proteome</keyword>
<protein>
    <submittedName>
        <fullName evidence="4">ComF family protein</fullName>
    </submittedName>
</protein>
<dbReference type="AlphaFoldDB" id="A0A927C1Y1"/>
<dbReference type="RefSeq" id="WP_190762335.1">
    <property type="nucleotide sequence ID" value="NZ_JACXLD010000001.1"/>
</dbReference>
<organism evidence="4 5">
    <name type="scientific">Spongiibacter pelagi</name>
    <dbReference type="NCBI Taxonomy" id="2760804"/>
    <lineage>
        <taxon>Bacteria</taxon>
        <taxon>Pseudomonadati</taxon>
        <taxon>Pseudomonadota</taxon>
        <taxon>Gammaproteobacteria</taxon>
        <taxon>Cellvibrionales</taxon>
        <taxon>Spongiibacteraceae</taxon>
        <taxon>Spongiibacter</taxon>
    </lineage>
</organism>
<dbReference type="Gene3D" id="3.40.50.2020">
    <property type="match status" value="1"/>
</dbReference>